<proteinExistence type="predicted"/>
<dbReference type="Gene3D" id="3.40.50.2300">
    <property type="match status" value="1"/>
</dbReference>
<dbReference type="EMBL" id="CP097636">
    <property type="protein sequence ID" value="URI11581.1"/>
    <property type="molecule type" value="Genomic_DNA"/>
</dbReference>
<keyword evidence="10" id="KW-1185">Reference proteome</keyword>
<keyword evidence="9" id="KW-0547">Nucleotide-binding</keyword>
<feature type="modified residue" description="4-aspartylphosphate" evidence="5">
    <location>
        <position position="677"/>
    </location>
</feature>
<protein>
    <recommendedName>
        <fullName evidence="2">histidine kinase</fullName>
        <ecNumber evidence="2">2.7.13.3</ecNumber>
    </recommendedName>
</protein>
<dbReference type="PRINTS" id="PR00344">
    <property type="entry name" value="BCTRLSENSOR"/>
</dbReference>
<dbReference type="PROSITE" id="PS50110">
    <property type="entry name" value="RESPONSE_REGULATORY"/>
    <property type="match status" value="1"/>
</dbReference>
<evidence type="ECO:0000313" key="9">
    <source>
        <dbReference type="EMBL" id="URI11581.1"/>
    </source>
</evidence>
<evidence type="ECO:0000259" key="7">
    <source>
        <dbReference type="PROSITE" id="PS50109"/>
    </source>
</evidence>
<sequence>MTRAGAPASDHAAAERGERGALRTLWLLCGLVLLASWVAAGIALWRSRADAIDDWRRFLTSQSAMAAQHADQTLAAADAVLSRVVQQVDAAGPEDEAAFRRLVGSRQMHETIRDRRNDLPQIDVVSITDQQGQLLSFSRGYPAPDISLADRDYVTAHRNDPALQVHLSQPVKNRGTGTWTFYLSRKLTSARGELLGLALVGIESSYFEGFYASLGVDPASTAILLLRRDGELLARMPHNEAFMGRSFRQGATFRWLEEQQARQAATPGAPRETTHVLAEPRLTDPDDVRLRIVAPTVSSQYPMVVNIMVSDTLFLRNWRNTVRWIVGSTLVFNLLALAATLWILRLAHRRQETLAELRAARQSAESASRTKSAFLANMSHEIRTPMNGVLGMTELLLDTPLTPRQRELARAAYGAGTSMLQIINNILDISKIEAGKMALESIDFNLHGLLSEQCSLFREAAQRKSLRLSHRMDPRLPERMRGDPLRLGQVLSNLLGNAIKFTDTGEVLLQVELVDEDEHGHRLRFAVRDTGIGIEPTLREQLFQPFVQGDGSTSRRYGGTGLGLAITQELVTLMGGQVWVDSMLGVGSTFTAELTFGRAMPADAGAVAGTPPPMPARSTAGLAGCRVLLAEDNPMNVMVATAMLESLGLQVDVAHDGAQAVALALQPGVRHDLVLMDCQMPEMDGFEATRHLRAQGLTVPIVALTANAMAGDREHCLAHGMNDYLCKPFTREALAQLLQRWIIVADGVV</sequence>
<dbReference type="Gene3D" id="1.10.287.130">
    <property type="match status" value="1"/>
</dbReference>
<evidence type="ECO:0000256" key="2">
    <source>
        <dbReference type="ARBA" id="ARBA00012438"/>
    </source>
</evidence>
<evidence type="ECO:0000256" key="1">
    <source>
        <dbReference type="ARBA" id="ARBA00000085"/>
    </source>
</evidence>
<keyword evidence="6" id="KW-1133">Transmembrane helix</keyword>
<dbReference type="Pfam" id="PF02518">
    <property type="entry name" value="HATPase_c"/>
    <property type="match status" value="1"/>
</dbReference>
<dbReference type="Gene3D" id="3.30.450.20">
    <property type="entry name" value="PAS domain"/>
    <property type="match status" value="2"/>
</dbReference>
<dbReference type="SMART" id="SM00388">
    <property type="entry name" value="HisKA"/>
    <property type="match status" value="1"/>
</dbReference>
<dbReference type="GO" id="GO:0005524">
    <property type="term" value="F:ATP binding"/>
    <property type="evidence" value="ECO:0007669"/>
    <property type="project" value="UniProtKB-KW"/>
</dbReference>
<reference evidence="9" key="1">
    <citation type="submission" date="2022-05" db="EMBL/GenBank/DDBJ databases">
        <title>An RpoN-dependent PEP-CTERM gene is involved in floc formation of an Aquincola tertiaricarbonis strain.</title>
        <authorList>
            <person name="Qiu D."/>
            <person name="Xia M."/>
        </authorList>
    </citation>
    <scope>NUCLEOTIDE SEQUENCE</scope>
    <source>
        <strain evidence="9">RN12</strain>
    </source>
</reference>
<feature type="transmembrane region" description="Helical" evidence="6">
    <location>
        <begin position="324"/>
        <end position="344"/>
    </location>
</feature>
<evidence type="ECO:0000313" key="10">
    <source>
        <dbReference type="Proteomes" id="UP001056201"/>
    </source>
</evidence>
<dbReference type="InterPro" id="IPR011006">
    <property type="entry name" value="CheY-like_superfamily"/>
</dbReference>
<dbReference type="InterPro" id="IPR036097">
    <property type="entry name" value="HisK_dim/P_sf"/>
</dbReference>
<dbReference type="PROSITE" id="PS50109">
    <property type="entry name" value="HIS_KIN"/>
    <property type="match status" value="1"/>
</dbReference>
<dbReference type="PANTHER" id="PTHR45339:SF1">
    <property type="entry name" value="HYBRID SIGNAL TRANSDUCTION HISTIDINE KINASE J"/>
    <property type="match status" value="1"/>
</dbReference>
<dbReference type="SMART" id="SM00448">
    <property type="entry name" value="REC"/>
    <property type="match status" value="1"/>
</dbReference>
<dbReference type="EC" id="2.7.13.3" evidence="2"/>
<dbReference type="CDD" id="cd00082">
    <property type="entry name" value="HisKA"/>
    <property type="match status" value="1"/>
</dbReference>
<dbReference type="SMART" id="SM00387">
    <property type="entry name" value="HATPase_c"/>
    <property type="match status" value="1"/>
</dbReference>
<dbReference type="InterPro" id="IPR004358">
    <property type="entry name" value="Sig_transdc_His_kin-like_C"/>
</dbReference>
<feature type="domain" description="Histidine kinase" evidence="7">
    <location>
        <begin position="377"/>
        <end position="598"/>
    </location>
</feature>
<dbReference type="CDD" id="cd12915">
    <property type="entry name" value="PDC2_DGC_like"/>
    <property type="match status" value="1"/>
</dbReference>
<dbReference type="SUPFAM" id="SSF52172">
    <property type="entry name" value="CheY-like"/>
    <property type="match status" value="1"/>
</dbReference>
<gene>
    <name evidence="9" type="ORF">MW290_21830</name>
</gene>
<accession>A0ABY4SE37</accession>
<keyword evidence="3 5" id="KW-0597">Phosphoprotein</keyword>
<evidence type="ECO:0000256" key="3">
    <source>
        <dbReference type="ARBA" id="ARBA00022553"/>
    </source>
</evidence>
<dbReference type="Pfam" id="PF00072">
    <property type="entry name" value="Response_reg"/>
    <property type="match status" value="1"/>
</dbReference>
<evidence type="ECO:0000256" key="4">
    <source>
        <dbReference type="ARBA" id="ARBA00023012"/>
    </source>
</evidence>
<dbReference type="InterPro" id="IPR003594">
    <property type="entry name" value="HATPase_dom"/>
</dbReference>
<evidence type="ECO:0000259" key="8">
    <source>
        <dbReference type="PROSITE" id="PS50110"/>
    </source>
</evidence>
<dbReference type="SUPFAM" id="SSF55874">
    <property type="entry name" value="ATPase domain of HSP90 chaperone/DNA topoisomerase II/histidine kinase"/>
    <property type="match status" value="1"/>
</dbReference>
<evidence type="ECO:0000256" key="6">
    <source>
        <dbReference type="SAM" id="Phobius"/>
    </source>
</evidence>
<dbReference type="Proteomes" id="UP001056201">
    <property type="component" value="Chromosome 2"/>
</dbReference>
<dbReference type="CDD" id="cd17546">
    <property type="entry name" value="REC_hyHK_CKI1_RcsC-like"/>
    <property type="match status" value="1"/>
</dbReference>
<dbReference type="InterPro" id="IPR005467">
    <property type="entry name" value="His_kinase_dom"/>
</dbReference>
<organism evidence="9 10">
    <name type="scientific">Aquincola tertiaricarbonis</name>
    <dbReference type="NCBI Taxonomy" id="391953"/>
    <lineage>
        <taxon>Bacteria</taxon>
        <taxon>Pseudomonadati</taxon>
        <taxon>Pseudomonadota</taxon>
        <taxon>Betaproteobacteria</taxon>
        <taxon>Burkholderiales</taxon>
        <taxon>Sphaerotilaceae</taxon>
        <taxon>Aquincola</taxon>
    </lineage>
</organism>
<dbReference type="SUPFAM" id="SSF47384">
    <property type="entry name" value="Homodimeric domain of signal transducing histidine kinase"/>
    <property type="match status" value="1"/>
</dbReference>
<keyword evidence="6" id="KW-0472">Membrane</keyword>
<dbReference type="InterPro" id="IPR036890">
    <property type="entry name" value="HATPase_C_sf"/>
</dbReference>
<dbReference type="InterPro" id="IPR001789">
    <property type="entry name" value="Sig_transdc_resp-reg_receiver"/>
</dbReference>
<comment type="catalytic activity">
    <reaction evidence="1">
        <text>ATP + protein L-histidine = ADP + protein N-phospho-L-histidine.</text>
        <dbReference type="EC" id="2.7.13.3"/>
    </reaction>
</comment>
<dbReference type="RefSeq" id="WP_250199775.1">
    <property type="nucleotide sequence ID" value="NZ_CP097636.1"/>
</dbReference>
<dbReference type="CDD" id="cd12914">
    <property type="entry name" value="PDC1_DGC_like"/>
    <property type="match status" value="1"/>
</dbReference>
<keyword evidence="9" id="KW-0067">ATP-binding</keyword>
<dbReference type="Gene3D" id="3.30.565.10">
    <property type="entry name" value="Histidine kinase-like ATPase, C-terminal domain"/>
    <property type="match status" value="1"/>
</dbReference>
<keyword evidence="6" id="KW-0812">Transmembrane</keyword>
<dbReference type="InterPro" id="IPR003661">
    <property type="entry name" value="HisK_dim/P_dom"/>
</dbReference>
<dbReference type="Pfam" id="PF00512">
    <property type="entry name" value="HisKA"/>
    <property type="match status" value="1"/>
</dbReference>
<dbReference type="CDD" id="cd16922">
    <property type="entry name" value="HATPase_EvgS-ArcB-TorS-like"/>
    <property type="match status" value="1"/>
</dbReference>
<evidence type="ECO:0000256" key="5">
    <source>
        <dbReference type="PROSITE-ProRule" id="PRU00169"/>
    </source>
</evidence>
<feature type="transmembrane region" description="Helical" evidence="6">
    <location>
        <begin position="25"/>
        <end position="45"/>
    </location>
</feature>
<dbReference type="PANTHER" id="PTHR45339">
    <property type="entry name" value="HYBRID SIGNAL TRANSDUCTION HISTIDINE KINASE J"/>
    <property type="match status" value="1"/>
</dbReference>
<name>A0ABY4SE37_AQUTE</name>
<keyword evidence="4" id="KW-0902">Two-component regulatory system</keyword>
<feature type="domain" description="Response regulatory" evidence="8">
    <location>
        <begin position="626"/>
        <end position="742"/>
    </location>
</feature>